<evidence type="ECO:0000256" key="1">
    <source>
        <dbReference type="SAM" id="MobiDB-lite"/>
    </source>
</evidence>
<reference evidence="2" key="1">
    <citation type="submission" date="2020-05" db="EMBL/GenBank/DDBJ databases">
        <title>Mycena genomes resolve the evolution of fungal bioluminescence.</title>
        <authorList>
            <person name="Tsai I.J."/>
        </authorList>
    </citation>
    <scope>NUCLEOTIDE SEQUENCE</scope>
    <source>
        <strain evidence="2">CCC161011</strain>
    </source>
</reference>
<dbReference type="Proteomes" id="UP000620124">
    <property type="component" value="Unassembled WGS sequence"/>
</dbReference>
<feature type="region of interest" description="Disordered" evidence="1">
    <location>
        <begin position="361"/>
        <end position="383"/>
    </location>
</feature>
<name>A0A8H6YKT4_9AGAR</name>
<sequence length="494" mass="55133">MPDLPLEVKMGGGERSYRFSGGTAAKIGISVKFNFYDHMYRWGRAARPYTTSYNAPLLQSHQPQPPRRVVNGGTVVLGRERARRHAPRAVDVAPATARSADDPPVDTHQDGYRQNKRKHDEVTSKTSVQGMARGFRRLAALFGEICHIIAEAQAYERAPMPDDDIDPFSEETTDEEHAFLAKKRGRAYVVIDRLIPGLAAKVAALELTDKADYFSRLQKGANDARSDDFRRISGSVGDWINEDFDKPEIRVFDHTPSITVTNEETGQLEVIKRRAPRLTSDRSTRGVENDITGGLLTASSTKWNDPVFRAKQRGALIDLGGNYFLRIFYRDFTGDPENLEKGYLQSRYLVKSYKSVFTSPSSAKKHEEENVPPTKKSKTASGPIGKSNAVKLGMDGKVTGRSIAYIAVNLWLSLTTAVAWTDEYYGVSLAQMYDFIVDFFEEPKEGTRARERADELLAWWNKEIFSAHSSSAATNKTTSASRAALMAQRAAMEN</sequence>
<accession>A0A8H6YKT4</accession>
<protein>
    <recommendedName>
        <fullName evidence="4">Fungal-type protein kinase domain-containing protein</fullName>
    </recommendedName>
</protein>
<evidence type="ECO:0008006" key="4">
    <source>
        <dbReference type="Google" id="ProtNLM"/>
    </source>
</evidence>
<organism evidence="2 3">
    <name type="scientific">Mycena venus</name>
    <dbReference type="NCBI Taxonomy" id="2733690"/>
    <lineage>
        <taxon>Eukaryota</taxon>
        <taxon>Fungi</taxon>
        <taxon>Dikarya</taxon>
        <taxon>Basidiomycota</taxon>
        <taxon>Agaricomycotina</taxon>
        <taxon>Agaricomycetes</taxon>
        <taxon>Agaricomycetidae</taxon>
        <taxon>Agaricales</taxon>
        <taxon>Marasmiineae</taxon>
        <taxon>Mycenaceae</taxon>
        <taxon>Mycena</taxon>
    </lineage>
</organism>
<comment type="caution">
    <text evidence="2">The sequence shown here is derived from an EMBL/GenBank/DDBJ whole genome shotgun (WGS) entry which is preliminary data.</text>
</comment>
<evidence type="ECO:0000313" key="3">
    <source>
        <dbReference type="Proteomes" id="UP000620124"/>
    </source>
</evidence>
<evidence type="ECO:0000313" key="2">
    <source>
        <dbReference type="EMBL" id="KAF7363033.1"/>
    </source>
</evidence>
<dbReference type="InterPro" id="IPR046521">
    <property type="entry name" value="DUF6698"/>
</dbReference>
<keyword evidence="3" id="KW-1185">Reference proteome</keyword>
<dbReference type="Pfam" id="PF20414">
    <property type="entry name" value="DUF6698"/>
    <property type="match status" value="1"/>
</dbReference>
<dbReference type="OrthoDB" id="2662502at2759"/>
<dbReference type="EMBL" id="JACAZI010000004">
    <property type="protein sequence ID" value="KAF7363033.1"/>
    <property type="molecule type" value="Genomic_DNA"/>
</dbReference>
<proteinExistence type="predicted"/>
<feature type="region of interest" description="Disordered" evidence="1">
    <location>
        <begin position="81"/>
        <end position="127"/>
    </location>
</feature>
<dbReference type="AlphaFoldDB" id="A0A8H6YKT4"/>
<feature type="compositionally biased region" description="Basic and acidic residues" evidence="1">
    <location>
        <begin position="99"/>
        <end position="123"/>
    </location>
</feature>
<gene>
    <name evidence="2" type="ORF">MVEN_00655100</name>
</gene>